<dbReference type="AlphaFoldDB" id="A4UHF2"/>
<dbReference type="Gene3D" id="1.10.238.10">
    <property type="entry name" value="EF-hand"/>
    <property type="match status" value="1"/>
</dbReference>
<keyword evidence="1" id="KW-0106">Calcium</keyword>
<evidence type="ECO:0000256" key="1">
    <source>
        <dbReference type="ARBA" id="ARBA00022837"/>
    </source>
</evidence>
<proteinExistence type="evidence at transcript level"/>
<dbReference type="GO" id="GO:0005509">
    <property type="term" value="F:calcium ion binding"/>
    <property type="evidence" value="ECO:0007669"/>
    <property type="project" value="InterPro"/>
</dbReference>
<accession>A4UHF2</accession>
<dbReference type="CDD" id="cd00051">
    <property type="entry name" value="EFh"/>
    <property type="match status" value="1"/>
</dbReference>
<feature type="domain" description="EF-hand" evidence="2">
    <location>
        <begin position="42"/>
        <end position="77"/>
    </location>
</feature>
<protein>
    <recommendedName>
        <fullName evidence="2">EF-hand domain-containing protein</fullName>
    </recommendedName>
</protein>
<dbReference type="InterPro" id="IPR002048">
    <property type="entry name" value="EF_hand_dom"/>
</dbReference>
<dbReference type="InterPro" id="IPR011992">
    <property type="entry name" value="EF-hand-dom_pair"/>
</dbReference>
<dbReference type="Pfam" id="PF13499">
    <property type="entry name" value="EF-hand_7"/>
    <property type="match status" value="1"/>
</dbReference>
<evidence type="ECO:0000259" key="2">
    <source>
        <dbReference type="PROSITE" id="PS50222"/>
    </source>
</evidence>
<evidence type="ECO:0000313" key="3">
    <source>
        <dbReference type="EMBL" id="ABO47910.1"/>
    </source>
</evidence>
<name>A4UHF2_ALEFU</name>
<feature type="domain" description="EF-hand" evidence="2">
    <location>
        <begin position="6"/>
        <end position="41"/>
    </location>
</feature>
<reference evidence="3" key="1">
    <citation type="journal article" date="2007" name="Proc. Natl. Acad. Sci. U.S.A.">
        <title>Spliced leader RNA trans-splicing in dinoflagellates.</title>
        <authorList>
            <person name="Zhang H."/>
            <person name="Hou Y."/>
            <person name="Miranda L."/>
            <person name="Campbell D.A."/>
            <person name="Sturm N.R."/>
            <person name="Gaasterland T."/>
            <person name="Lin S."/>
        </authorList>
    </citation>
    <scope>NUCLEOTIDE SEQUENCE</scope>
    <source>
        <strain evidence="3">GT-CA28</strain>
    </source>
</reference>
<dbReference type="SUPFAM" id="SSF47473">
    <property type="entry name" value="EF-hand"/>
    <property type="match status" value="1"/>
</dbReference>
<sequence>MPLDTQRKSKLRSKFAQLNKNGDKFLDLREITSLLRRGNPDMTDGELRMLYDDIDKNHDGKVSFDEFVEYLYPGEGMKTGEMRGPEKFFYDPKTYTGIHAREKIDMDAWRLARS</sequence>
<organism evidence="3">
    <name type="scientific">Alexandrium fundyense</name>
    <name type="common">Dinoflagellate</name>
    <dbReference type="NCBI Taxonomy" id="2932"/>
    <lineage>
        <taxon>Eukaryota</taxon>
        <taxon>Sar</taxon>
        <taxon>Alveolata</taxon>
        <taxon>Dinophyceae</taxon>
        <taxon>Gonyaulacales</taxon>
        <taxon>Pyrocystaceae</taxon>
        <taxon>Alexandrium</taxon>
    </lineage>
</organism>
<dbReference type="EMBL" id="EF133905">
    <property type="protein sequence ID" value="ABO47910.1"/>
    <property type="molecule type" value="mRNA"/>
</dbReference>
<dbReference type="InterPro" id="IPR018247">
    <property type="entry name" value="EF_Hand_1_Ca_BS"/>
</dbReference>
<dbReference type="PROSITE" id="PS00018">
    <property type="entry name" value="EF_HAND_1"/>
    <property type="match status" value="1"/>
</dbReference>
<dbReference type="PROSITE" id="PS50222">
    <property type="entry name" value="EF_HAND_2"/>
    <property type="match status" value="2"/>
</dbReference>